<proteinExistence type="predicted"/>
<dbReference type="EMBL" id="VHLH01000005">
    <property type="protein sequence ID" value="TPW30676.1"/>
    <property type="molecule type" value="Genomic_DNA"/>
</dbReference>
<feature type="chain" id="PRO_5021477239" description="Alkaline proteinase inhibitor/ Outer membrane lipoprotein Omp19 domain-containing protein" evidence="1">
    <location>
        <begin position="22"/>
        <end position="147"/>
    </location>
</feature>
<evidence type="ECO:0000313" key="3">
    <source>
        <dbReference type="Proteomes" id="UP000320314"/>
    </source>
</evidence>
<evidence type="ECO:0008006" key="4">
    <source>
        <dbReference type="Google" id="ProtNLM"/>
    </source>
</evidence>
<organism evidence="2 3">
    <name type="scientific">Pararhizobium mangrovi</name>
    <dbReference type="NCBI Taxonomy" id="2590452"/>
    <lineage>
        <taxon>Bacteria</taxon>
        <taxon>Pseudomonadati</taxon>
        <taxon>Pseudomonadota</taxon>
        <taxon>Alphaproteobacteria</taxon>
        <taxon>Hyphomicrobiales</taxon>
        <taxon>Rhizobiaceae</taxon>
        <taxon>Rhizobium/Agrobacterium group</taxon>
        <taxon>Pararhizobium</taxon>
    </lineage>
</organism>
<accession>A0A506UBC3</accession>
<comment type="caution">
    <text evidence="2">The sequence shown here is derived from an EMBL/GenBank/DDBJ whole genome shotgun (WGS) entry which is preliminary data.</text>
</comment>
<keyword evidence="1" id="KW-0732">Signal</keyword>
<name>A0A506UBC3_9HYPH</name>
<sequence length="147" mass="15083">MKRILALVVFAGIAAAGARLAWSPGEADTIVTSSIATASLMPEGRGPGQPATREAARYLVSNPARNESCHMKRLGETASGERLSAGSQCDKVWPGLSGVVSVDETGKGSFAMRDSKGHTVLAMAVGDGAAYESVDANGAMVSVFPDD</sequence>
<dbReference type="AlphaFoldDB" id="A0A506UBC3"/>
<feature type="signal peptide" evidence="1">
    <location>
        <begin position="1"/>
        <end position="21"/>
    </location>
</feature>
<gene>
    <name evidence="2" type="ORF">FJU11_04430</name>
</gene>
<protein>
    <recommendedName>
        <fullName evidence="4">Alkaline proteinase inhibitor/ Outer membrane lipoprotein Omp19 domain-containing protein</fullName>
    </recommendedName>
</protein>
<dbReference type="OrthoDB" id="8116606at2"/>
<evidence type="ECO:0000256" key="1">
    <source>
        <dbReference type="SAM" id="SignalP"/>
    </source>
</evidence>
<keyword evidence="3" id="KW-1185">Reference proteome</keyword>
<evidence type="ECO:0000313" key="2">
    <source>
        <dbReference type="EMBL" id="TPW30676.1"/>
    </source>
</evidence>
<dbReference type="RefSeq" id="WP_141165815.1">
    <property type="nucleotide sequence ID" value="NZ_VHLH01000005.1"/>
</dbReference>
<dbReference type="Proteomes" id="UP000320314">
    <property type="component" value="Unassembled WGS sequence"/>
</dbReference>
<reference evidence="2 3" key="1">
    <citation type="submission" date="2019-06" db="EMBL/GenBank/DDBJ databases">
        <authorList>
            <person name="Li M."/>
        </authorList>
    </citation>
    <scope>NUCLEOTIDE SEQUENCE [LARGE SCALE GENOMIC DNA]</scope>
    <source>
        <strain evidence="2 3">BGMRC6574</strain>
    </source>
</reference>